<protein>
    <submittedName>
        <fullName evidence="4">Uncharacterized protein</fullName>
    </submittedName>
</protein>
<feature type="domain" description="DUF7373" evidence="2">
    <location>
        <begin position="53"/>
        <end position="241"/>
    </location>
</feature>
<gene>
    <name evidence="4" type="ORF">SAMN04489765_0881</name>
</gene>
<feature type="signal peptide" evidence="1">
    <location>
        <begin position="1"/>
        <end position="23"/>
    </location>
</feature>
<dbReference type="Pfam" id="PF24092">
    <property type="entry name" value="DUF7373_C"/>
    <property type="match status" value="1"/>
</dbReference>
<keyword evidence="5" id="KW-1185">Reference proteome</keyword>
<organism evidence="4 5">
    <name type="scientific">Tsukamurella pulmonis</name>
    <dbReference type="NCBI Taxonomy" id="47312"/>
    <lineage>
        <taxon>Bacteria</taxon>
        <taxon>Bacillati</taxon>
        <taxon>Actinomycetota</taxon>
        <taxon>Actinomycetes</taxon>
        <taxon>Mycobacteriales</taxon>
        <taxon>Tsukamurellaceae</taxon>
        <taxon>Tsukamurella</taxon>
    </lineage>
</organism>
<dbReference type="InterPro" id="IPR055797">
    <property type="entry name" value="DUF7373"/>
</dbReference>
<feature type="chain" id="PRO_5039077880" evidence="1">
    <location>
        <begin position="24"/>
        <end position="388"/>
    </location>
</feature>
<proteinExistence type="predicted"/>
<evidence type="ECO:0000313" key="4">
    <source>
        <dbReference type="EMBL" id="SDQ55986.1"/>
    </source>
</evidence>
<dbReference type="InterPro" id="IPR056463">
    <property type="entry name" value="DUF7373_C"/>
</dbReference>
<keyword evidence="1" id="KW-0732">Signal</keyword>
<dbReference type="Pfam" id="PF24088">
    <property type="entry name" value="DUF7373"/>
    <property type="match status" value="1"/>
</dbReference>
<dbReference type="OrthoDB" id="4398318at2"/>
<reference evidence="5" key="1">
    <citation type="submission" date="2016-10" db="EMBL/GenBank/DDBJ databases">
        <authorList>
            <person name="Varghese N."/>
            <person name="Submissions S."/>
        </authorList>
    </citation>
    <scope>NUCLEOTIDE SEQUENCE [LARGE SCALE GENOMIC DNA]</scope>
    <source>
        <strain evidence="5">DSM 44142</strain>
    </source>
</reference>
<evidence type="ECO:0000259" key="2">
    <source>
        <dbReference type="Pfam" id="PF24088"/>
    </source>
</evidence>
<dbReference type="PROSITE" id="PS51257">
    <property type="entry name" value="PROKAR_LIPOPROTEIN"/>
    <property type="match status" value="1"/>
</dbReference>
<sequence>MVRKSLVVAGAAVLLAGCSTTVAGSPVADPSGVPKPDTGSYATAPRTIAPMSEKVQIAAEAFRMVAIIPLATEIDGAIRFGGRPSVGRMSSTIKSVYGDGVGAALAGHEVGAYTSGTDKSPSSDSTALGNQLITGLFRFKDDAAARAAVADPAVMGEDKGFGSGKPIPKTPVTVPGYAEARAYSKASSGATSVVGLLASGRFVLAAYTRGPVEQVKKFFDLQLPALKGFAPTPVEKFSTLTRDHDDMLRYTLAEQSPTVFEAALPARTLVSGQTDVTAAQKDFADTGVDYIAVAGNIVYRARDAGAAKTLSDRFITEIQTLRKGANVETVTGVPGGRCLKTPKYPGATSTNSYCVVPVGRYLAEVSDAQDTRAKQALGASYLILQGAK</sequence>
<dbReference type="EMBL" id="FNLF01000002">
    <property type="protein sequence ID" value="SDQ55986.1"/>
    <property type="molecule type" value="Genomic_DNA"/>
</dbReference>
<evidence type="ECO:0000256" key="1">
    <source>
        <dbReference type="SAM" id="SignalP"/>
    </source>
</evidence>
<name>A0A1H1BX51_9ACTN</name>
<evidence type="ECO:0000313" key="5">
    <source>
        <dbReference type="Proteomes" id="UP000183053"/>
    </source>
</evidence>
<evidence type="ECO:0000259" key="3">
    <source>
        <dbReference type="Pfam" id="PF24092"/>
    </source>
</evidence>
<feature type="domain" description="DUF7373" evidence="3">
    <location>
        <begin position="264"/>
        <end position="384"/>
    </location>
</feature>
<dbReference type="AlphaFoldDB" id="A0A1H1BX51"/>
<dbReference type="RefSeq" id="WP_068567086.1">
    <property type="nucleotide sequence ID" value="NZ_FNLF01000002.1"/>
</dbReference>
<dbReference type="Proteomes" id="UP000183053">
    <property type="component" value="Unassembled WGS sequence"/>
</dbReference>
<accession>A0A1H1BX51</accession>
<dbReference type="STRING" id="47312.SAMN04489765_0881"/>